<feature type="transmembrane region" description="Helical" evidence="6">
    <location>
        <begin position="198"/>
        <end position="227"/>
    </location>
</feature>
<keyword evidence="8" id="KW-1185">Reference proteome</keyword>
<evidence type="ECO:0000313" key="7">
    <source>
        <dbReference type="EMBL" id="PQD95198.1"/>
    </source>
</evidence>
<dbReference type="AlphaFoldDB" id="A0A2S7MZP0"/>
<evidence type="ECO:0000256" key="6">
    <source>
        <dbReference type="RuleBase" id="RU363041"/>
    </source>
</evidence>
<protein>
    <recommendedName>
        <fullName evidence="6">Probable membrane transporter protein</fullName>
    </recommendedName>
</protein>
<dbReference type="EMBL" id="PKOZ01000005">
    <property type="protein sequence ID" value="PQD95198.1"/>
    <property type="molecule type" value="Genomic_DNA"/>
</dbReference>
<evidence type="ECO:0000256" key="1">
    <source>
        <dbReference type="ARBA" id="ARBA00004141"/>
    </source>
</evidence>
<organism evidence="7 8">
    <name type="scientific">Pradoshia eiseniae</name>
    <dbReference type="NCBI Taxonomy" id="2064768"/>
    <lineage>
        <taxon>Bacteria</taxon>
        <taxon>Bacillati</taxon>
        <taxon>Bacillota</taxon>
        <taxon>Bacilli</taxon>
        <taxon>Bacillales</taxon>
        <taxon>Bacillaceae</taxon>
        <taxon>Pradoshia</taxon>
    </lineage>
</organism>
<dbReference type="Pfam" id="PF01925">
    <property type="entry name" value="TauE"/>
    <property type="match status" value="1"/>
</dbReference>
<comment type="similarity">
    <text evidence="2 6">Belongs to the 4-toluene sulfonate uptake permease (TSUP) (TC 2.A.102) family.</text>
</comment>
<feature type="transmembrane region" description="Helical" evidence="6">
    <location>
        <begin position="47"/>
        <end position="67"/>
    </location>
</feature>
<feature type="transmembrane region" description="Helical" evidence="6">
    <location>
        <begin position="161"/>
        <end position="186"/>
    </location>
</feature>
<dbReference type="PANTHER" id="PTHR43701:SF2">
    <property type="entry name" value="MEMBRANE TRANSPORTER PROTEIN YJNA-RELATED"/>
    <property type="match status" value="1"/>
</dbReference>
<evidence type="ECO:0000313" key="8">
    <source>
        <dbReference type="Proteomes" id="UP000239663"/>
    </source>
</evidence>
<keyword evidence="6" id="KW-1003">Cell membrane</keyword>
<evidence type="ECO:0000256" key="4">
    <source>
        <dbReference type="ARBA" id="ARBA00022989"/>
    </source>
</evidence>
<accession>A0A2S7MZP0</accession>
<sequence length="273" mass="28694">MEFLLLVLIGLAAGFVGALVGLGGGIIIVPLLLFMSGGLLGVLTPQMAVGTSLFTLVFTGLSSALAYLKQGNVDYRSAFLFLIGIAPGSLAGGWANQFLQLDAFNIFFGLLMVFFSFLLMVRGKLKPKEKKQSGVARTYVDQDGTEHTYGYGVGFALSISFVVGFLSSLFGIGGGALMVPVMLLVFHFPPHLAVGTSMLLICLSAIIGSVTHIVSGNVVWVYALALIPGGWLGAKAGAYVNARMTSTTLVLALRIMLIVVGVKLIWEGAQALV</sequence>
<keyword evidence="4 6" id="KW-1133">Transmembrane helix</keyword>
<evidence type="ECO:0000256" key="5">
    <source>
        <dbReference type="ARBA" id="ARBA00023136"/>
    </source>
</evidence>
<comment type="caution">
    <text evidence="7">The sequence shown here is derived from an EMBL/GenBank/DDBJ whole genome shotgun (WGS) entry which is preliminary data.</text>
</comment>
<gene>
    <name evidence="7" type="ORF">CYL18_10470</name>
</gene>
<feature type="transmembrane region" description="Helical" evidence="6">
    <location>
        <begin position="248"/>
        <end position="266"/>
    </location>
</feature>
<feature type="transmembrane region" description="Helical" evidence="6">
    <location>
        <begin position="79"/>
        <end position="97"/>
    </location>
</feature>
<keyword evidence="3 6" id="KW-0812">Transmembrane</keyword>
<evidence type="ECO:0000256" key="3">
    <source>
        <dbReference type="ARBA" id="ARBA00022692"/>
    </source>
</evidence>
<keyword evidence="5 6" id="KW-0472">Membrane</keyword>
<dbReference type="OrthoDB" id="9780109at2"/>
<reference evidence="7 8" key="1">
    <citation type="submission" date="2017-12" db="EMBL/GenBank/DDBJ databases">
        <title>Taxonomic description and draft genome of Pradoshia cofamensis Gen. nov., sp. nov., a thermotolerant bacillale isolated from anterior gut of earthworm Eisenia fetida.</title>
        <authorList>
            <person name="Saha T."/>
            <person name="Chakraborty R."/>
        </authorList>
    </citation>
    <scope>NUCLEOTIDE SEQUENCE [LARGE SCALE GENOMIC DNA]</scope>
    <source>
        <strain evidence="7 8">EAG3</strain>
    </source>
</reference>
<proteinExistence type="inferred from homology"/>
<evidence type="ECO:0000256" key="2">
    <source>
        <dbReference type="ARBA" id="ARBA00009142"/>
    </source>
</evidence>
<dbReference type="InterPro" id="IPR051598">
    <property type="entry name" value="TSUP/Inactive_protease-like"/>
</dbReference>
<dbReference type="InterPro" id="IPR002781">
    <property type="entry name" value="TM_pro_TauE-like"/>
</dbReference>
<dbReference type="GO" id="GO:0005886">
    <property type="term" value="C:plasma membrane"/>
    <property type="evidence" value="ECO:0007669"/>
    <property type="project" value="UniProtKB-SubCell"/>
</dbReference>
<dbReference type="Proteomes" id="UP000239663">
    <property type="component" value="Unassembled WGS sequence"/>
</dbReference>
<feature type="transmembrane region" description="Helical" evidence="6">
    <location>
        <begin position="7"/>
        <end position="35"/>
    </location>
</feature>
<comment type="subcellular location">
    <subcellularLocation>
        <location evidence="6">Cell membrane</location>
        <topology evidence="6">Multi-pass membrane protein</topology>
    </subcellularLocation>
    <subcellularLocation>
        <location evidence="1">Membrane</location>
        <topology evidence="1">Multi-pass membrane protein</topology>
    </subcellularLocation>
</comment>
<dbReference type="PANTHER" id="PTHR43701">
    <property type="entry name" value="MEMBRANE TRANSPORTER PROTEIN MJ0441-RELATED"/>
    <property type="match status" value="1"/>
</dbReference>
<dbReference type="RefSeq" id="WP_104849457.1">
    <property type="nucleotide sequence ID" value="NZ_PKOZ01000005.1"/>
</dbReference>
<name>A0A2S7MZP0_9BACI</name>
<feature type="transmembrane region" description="Helical" evidence="6">
    <location>
        <begin position="103"/>
        <end position="121"/>
    </location>
</feature>